<evidence type="ECO:0000313" key="5">
    <source>
        <dbReference type="Proteomes" id="UP001149074"/>
    </source>
</evidence>
<dbReference type="RefSeq" id="XP_056474189.1">
    <property type="nucleotide sequence ID" value="XM_056618030.1"/>
</dbReference>
<keyword evidence="1" id="KW-0479">Metal-binding</keyword>
<protein>
    <submittedName>
        <fullName evidence="4">Uncharacterized protein</fullName>
    </submittedName>
</protein>
<dbReference type="GO" id="GO:0020037">
    <property type="term" value="F:heme binding"/>
    <property type="evidence" value="ECO:0007669"/>
    <property type="project" value="InterPro"/>
</dbReference>
<keyword evidence="1" id="KW-0349">Heme</keyword>
<reference evidence="4" key="2">
    <citation type="journal article" date="2023" name="IMA Fungus">
        <title>Comparative genomic study of the Penicillium genus elucidates a diverse pangenome and 15 lateral gene transfer events.</title>
        <authorList>
            <person name="Petersen C."/>
            <person name="Sorensen T."/>
            <person name="Nielsen M.R."/>
            <person name="Sondergaard T.E."/>
            <person name="Sorensen J.L."/>
            <person name="Fitzpatrick D.A."/>
            <person name="Frisvad J.C."/>
            <person name="Nielsen K.L."/>
        </authorList>
    </citation>
    <scope>NUCLEOTIDE SEQUENCE</scope>
    <source>
        <strain evidence="4">IBT 30761</strain>
    </source>
</reference>
<gene>
    <name evidence="4" type="ORF">N7532_005536</name>
</gene>
<dbReference type="GO" id="GO:0016705">
    <property type="term" value="F:oxidoreductase activity, acting on paired donors, with incorporation or reduction of molecular oxygen"/>
    <property type="evidence" value="ECO:0007669"/>
    <property type="project" value="InterPro"/>
</dbReference>
<keyword evidence="5" id="KW-1185">Reference proteome</keyword>
<evidence type="ECO:0000256" key="3">
    <source>
        <dbReference type="ARBA" id="ARBA00023033"/>
    </source>
</evidence>
<proteinExistence type="predicted"/>
<dbReference type="AlphaFoldDB" id="A0A9W9KA24"/>
<evidence type="ECO:0000313" key="4">
    <source>
        <dbReference type="EMBL" id="KAJ5098535.1"/>
    </source>
</evidence>
<dbReference type="InterPro" id="IPR050121">
    <property type="entry name" value="Cytochrome_P450_monoxygenase"/>
</dbReference>
<dbReference type="InterPro" id="IPR001128">
    <property type="entry name" value="Cyt_P450"/>
</dbReference>
<dbReference type="GO" id="GO:0004497">
    <property type="term" value="F:monooxygenase activity"/>
    <property type="evidence" value="ECO:0007669"/>
    <property type="project" value="UniProtKB-KW"/>
</dbReference>
<sequence length="177" mass="20481">MPAVFNTQDEDLHKRLRNPIASLYSMTNVVKFEPLVDQTLAVLLKQLDGRYLGSSVPFDLGNWLQYFAFDSMGTLSFSRRYGFLEQGRDVHGILGEIWTFMKTVAPMGQIPWFDELWNKNALITLFKRPTGFGVLKVVDTFISQRMARRQEDDSLKEKDMLSQFLNIQVLNPDVLPW</sequence>
<reference evidence="4" key="1">
    <citation type="submission" date="2022-11" db="EMBL/GenBank/DDBJ databases">
        <authorList>
            <person name="Petersen C."/>
        </authorList>
    </citation>
    <scope>NUCLEOTIDE SEQUENCE</scope>
    <source>
        <strain evidence="4">IBT 30761</strain>
    </source>
</reference>
<dbReference type="PANTHER" id="PTHR24305">
    <property type="entry name" value="CYTOCHROME P450"/>
    <property type="match status" value="1"/>
</dbReference>
<name>A0A9W9KA24_9EURO</name>
<keyword evidence="1" id="KW-0408">Iron</keyword>
<evidence type="ECO:0000256" key="1">
    <source>
        <dbReference type="ARBA" id="ARBA00022617"/>
    </source>
</evidence>
<keyword evidence="3" id="KW-0503">Monooxygenase</keyword>
<dbReference type="Gene3D" id="1.10.630.10">
    <property type="entry name" value="Cytochrome P450"/>
    <property type="match status" value="1"/>
</dbReference>
<dbReference type="GO" id="GO:0005506">
    <property type="term" value="F:iron ion binding"/>
    <property type="evidence" value="ECO:0007669"/>
    <property type="project" value="InterPro"/>
</dbReference>
<dbReference type="GeneID" id="81357009"/>
<dbReference type="Pfam" id="PF00067">
    <property type="entry name" value="p450"/>
    <property type="match status" value="1"/>
</dbReference>
<dbReference type="EMBL" id="JAPQKI010000005">
    <property type="protein sequence ID" value="KAJ5098535.1"/>
    <property type="molecule type" value="Genomic_DNA"/>
</dbReference>
<accession>A0A9W9KA24</accession>
<dbReference type="Proteomes" id="UP001149074">
    <property type="component" value="Unassembled WGS sequence"/>
</dbReference>
<dbReference type="OrthoDB" id="3934656at2759"/>
<evidence type="ECO:0000256" key="2">
    <source>
        <dbReference type="ARBA" id="ARBA00023002"/>
    </source>
</evidence>
<dbReference type="PANTHER" id="PTHR24305:SF175">
    <property type="entry name" value="CYTOCHROME P450 MONOOXYGENASE PKFB"/>
    <property type="match status" value="1"/>
</dbReference>
<dbReference type="SUPFAM" id="SSF48264">
    <property type="entry name" value="Cytochrome P450"/>
    <property type="match status" value="1"/>
</dbReference>
<organism evidence="4 5">
    <name type="scientific">Penicillium argentinense</name>
    <dbReference type="NCBI Taxonomy" id="1131581"/>
    <lineage>
        <taxon>Eukaryota</taxon>
        <taxon>Fungi</taxon>
        <taxon>Dikarya</taxon>
        <taxon>Ascomycota</taxon>
        <taxon>Pezizomycotina</taxon>
        <taxon>Eurotiomycetes</taxon>
        <taxon>Eurotiomycetidae</taxon>
        <taxon>Eurotiales</taxon>
        <taxon>Aspergillaceae</taxon>
        <taxon>Penicillium</taxon>
    </lineage>
</organism>
<dbReference type="InterPro" id="IPR036396">
    <property type="entry name" value="Cyt_P450_sf"/>
</dbReference>
<dbReference type="GO" id="GO:0043386">
    <property type="term" value="P:mycotoxin biosynthetic process"/>
    <property type="evidence" value="ECO:0007669"/>
    <property type="project" value="UniProtKB-ARBA"/>
</dbReference>
<keyword evidence="2" id="KW-0560">Oxidoreductase</keyword>
<comment type="caution">
    <text evidence="4">The sequence shown here is derived from an EMBL/GenBank/DDBJ whole genome shotgun (WGS) entry which is preliminary data.</text>
</comment>